<sequence length="82" mass="8847">MLMFVLVSVICLLIGTSRQSILEDRSAGSPFAASDLDLDDDASLLKQKLGQAIRVRLALLAAGFHPKMGINRFSSNIDSNVN</sequence>
<keyword evidence="1" id="KW-0732">Signal</keyword>
<evidence type="ECO:0000313" key="3">
    <source>
        <dbReference type="Proteomes" id="UP000230423"/>
    </source>
</evidence>
<accession>A0A2G9TQ08</accession>
<evidence type="ECO:0000256" key="1">
    <source>
        <dbReference type="SAM" id="SignalP"/>
    </source>
</evidence>
<evidence type="ECO:0000313" key="2">
    <source>
        <dbReference type="EMBL" id="PIO60061.1"/>
    </source>
</evidence>
<name>A0A2G9TQ08_TELCI</name>
<proteinExistence type="predicted"/>
<gene>
    <name evidence="2" type="ORF">TELCIR_18449</name>
</gene>
<feature type="chain" id="PRO_5013715307" evidence="1">
    <location>
        <begin position="19"/>
        <end position="82"/>
    </location>
</feature>
<organism evidence="2 3">
    <name type="scientific">Teladorsagia circumcincta</name>
    <name type="common">Brown stomach worm</name>
    <name type="synonym">Ostertagia circumcincta</name>
    <dbReference type="NCBI Taxonomy" id="45464"/>
    <lineage>
        <taxon>Eukaryota</taxon>
        <taxon>Metazoa</taxon>
        <taxon>Ecdysozoa</taxon>
        <taxon>Nematoda</taxon>
        <taxon>Chromadorea</taxon>
        <taxon>Rhabditida</taxon>
        <taxon>Rhabditina</taxon>
        <taxon>Rhabditomorpha</taxon>
        <taxon>Strongyloidea</taxon>
        <taxon>Trichostrongylidae</taxon>
        <taxon>Teladorsagia</taxon>
    </lineage>
</organism>
<dbReference type="Proteomes" id="UP000230423">
    <property type="component" value="Unassembled WGS sequence"/>
</dbReference>
<protein>
    <submittedName>
        <fullName evidence="2">Uncharacterized protein</fullName>
    </submittedName>
</protein>
<keyword evidence="3" id="KW-1185">Reference proteome</keyword>
<feature type="signal peptide" evidence="1">
    <location>
        <begin position="1"/>
        <end position="18"/>
    </location>
</feature>
<dbReference type="EMBL" id="KZ356227">
    <property type="protein sequence ID" value="PIO60061.1"/>
    <property type="molecule type" value="Genomic_DNA"/>
</dbReference>
<dbReference type="AlphaFoldDB" id="A0A2G9TQ08"/>
<reference evidence="2 3" key="1">
    <citation type="submission" date="2015-09" db="EMBL/GenBank/DDBJ databases">
        <title>Draft genome of the parasitic nematode Teladorsagia circumcincta isolate WARC Sus (inbred).</title>
        <authorList>
            <person name="Mitreva M."/>
        </authorList>
    </citation>
    <scope>NUCLEOTIDE SEQUENCE [LARGE SCALE GENOMIC DNA]</scope>
    <source>
        <strain evidence="2 3">S</strain>
    </source>
</reference>